<reference evidence="1 2" key="1">
    <citation type="submission" date="2017-01" db="EMBL/GenBank/DDBJ databases">
        <authorList>
            <person name="Mah S.A."/>
            <person name="Swanson W.J."/>
            <person name="Moy G.W."/>
            <person name="Vacquier V.D."/>
        </authorList>
    </citation>
    <scope>NUCLEOTIDE SEQUENCE [LARGE SCALE GENOMIC DNA]</scope>
    <source>
        <strain evidence="1 2">M9</strain>
    </source>
</reference>
<accession>A0A1R3W1R7</accession>
<evidence type="ECO:0000313" key="2">
    <source>
        <dbReference type="Proteomes" id="UP000223759"/>
    </source>
</evidence>
<evidence type="ECO:0000313" key="1">
    <source>
        <dbReference type="EMBL" id="SIT69807.1"/>
    </source>
</evidence>
<name>A0A1R3W1R7_9GAMM</name>
<dbReference type="RefSeq" id="WP_076755564.1">
    <property type="nucleotide sequence ID" value="NZ_CP023018.1"/>
</dbReference>
<sequence>MRQYALIIAAGLGIVAGSLLTLFWQTPSLALPERTLIVHVQNRTAETLPSVDIGYANVDTQQKTTILQLQPGETRSVVLNHEPGLGYTIEAHFSDGLSLGVCGGRHSESRVMREVIMPEGILSGIGEP</sequence>
<dbReference type="STRING" id="233100.SAMN05216526_1166"/>
<organism evidence="1 2">
    <name type="scientific">Ectothiorhodosinus mongolicus</name>
    <dbReference type="NCBI Taxonomy" id="233100"/>
    <lineage>
        <taxon>Bacteria</taxon>
        <taxon>Pseudomonadati</taxon>
        <taxon>Pseudomonadota</taxon>
        <taxon>Gammaproteobacteria</taxon>
        <taxon>Chromatiales</taxon>
        <taxon>Ectothiorhodospiraceae</taxon>
        <taxon>Ectothiorhodosinus</taxon>
    </lineage>
</organism>
<dbReference type="AlphaFoldDB" id="A0A1R3W1R7"/>
<proteinExistence type="predicted"/>
<keyword evidence="2" id="KW-1185">Reference proteome</keyword>
<dbReference type="OrthoDB" id="5624633at2"/>
<protein>
    <submittedName>
        <fullName evidence="1">Uncharacterized protein</fullName>
    </submittedName>
</protein>
<gene>
    <name evidence="1" type="ORF">SAMN05216526_1166</name>
</gene>
<dbReference type="Proteomes" id="UP000223759">
    <property type="component" value="Unassembled WGS sequence"/>
</dbReference>
<dbReference type="EMBL" id="FTPK01000002">
    <property type="protein sequence ID" value="SIT69807.1"/>
    <property type="molecule type" value="Genomic_DNA"/>
</dbReference>